<feature type="domain" description="RNA polymerase sigma factor 70 region 4 type 2" evidence="3">
    <location>
        <begin position="114"/>
        <end position="165"/>
    </location>
</feature>
<dbReference type="PANTHER" id="PTHR47756:SF2">
    <property type="entry name" value="BLL6612 PROTEIN"/>
    <property type="match status" value="1"/>
</dbReference>
<evidence type="ECO:0000259" key="2">
    <source>
        <dbReference type="Pfam" id="PF04542"/>
    </source>
</evidence>
<evidence type="ECO:0000313" key="6">
    <source>
        <dbReference type="Proteomes" id="UP000004508"/>
    </source>
</evidence>
<evidence type="ECO:0000259" key="3">
    <source>
        <dbReference type="Pfam" id="PF08281"/>
    </source>
</evidence>
<dbReference type="InParanoid" id="D6U2M1"/>
<evidence type="ECO:0000313" key="5">
    <source>
        <dbReference type="EMBL" id="EFH80985.1"/>
    </source>
</evidence>
<feature type="domain" description="RNA polymerase sigma-70 region 2" evidence="2">
    <location>
        <begin position="25"/>
        <end position="91"/>
    </location>
</feature>
<proteinExistence type="inferred from homology"/>
<dbReference type="Pfam" id="PF20239">
    <property type="entry name" value="DUF6596"/>
    <property type="match status" value="1"/>
</dbReference>
<dbReference type="InterPro" id="IPR000838">
    <property type="entry name" value="RNA_pol_sigma70_ECF_CS"/>
</dbReference>
<dbReference type="Pfam" id="PF08281">
    <property type="entry name" value="Sigma70_r4_2"/>
    <property type="match status" value="1"/>
</dbReference>
<dbReference type="Gene3D" id="1.10.10.10">
    <property type="entry name" value="Winged helix-like DNA-binding domain superfamily/Winged helix DNA-binding domain"/>
    <property type="match status" value="1"/>
</dbReference>
<dbReference type="OrthoDB" id="9780299at2"/>
<organism evidence="5 6">
    <name type="scientific">Ktedonobacter racemifer DSM 44963</name>
    <dbReference type="NCBI Taxonomy" id="485913"/>
    <lineage>
        <taxon>Bacteria</taxon>
        <taxon>Bacillati</taxon>
        <taxon>Chloroflexota</taxon>
        <taxon>Ktedonobacteria</taxon>
        <taxon>Ktedonobacterales</taxon>
        <taxon>Ktedonobacteraceae</taxon>
        <taxon>Ktedonobacter</taxon>
    </lineage>
</organism>
<dbReference type="GO" id="GO:0006352">
    <property type="term" value="P:DNA-templated transcription initiation"/>
    <property type="evidence" value="ECO:0007669"/>
    <property type="project" value="InterPro"/>
</dbReference>
<dbReference type="Gene3D" id="1.10.1740.10">
    <property type="match status" value="1"/>
</dbReference>
<dbReference type="GO" id="GO:0006950">
    <property type="term" value="P:response to stress"/>
    <property type="evidence" value="ECO:0007669"/>
    <property type="project" value="UniProtKB-ARBA"/>
</dbReference>
<dbReference type="SUPFAM" id="SSF48452">
    <property type="entry name" value="TPR-like"/>
    <property type="match status" value="1"/>
</dbReference>
<keyword evidence="1" id="KW-0731">Sigma factor</keyword>
<evidence type="ECO:0000259" key="4">
    <source>
        <dbReference type="Pfam" id="PF20239"/>
    </source>
</evidence>
<accession>D6U2M1</accession>
<dbReference type="InterPro" id="IPR036388">
    <property type="entry name" value="WH-like_DNA-bd_sf"/>
</dbReference>
<keyword evidence="1" id="KW-0238">DNA-binding</keyword>
<gene>
    <name evidence="5" type="ORF">Krac_1637</name>
</gene>
<keyword evidence="6" id="KW-1185">Reference proteome</keyword>
<dbReference type="EMBL" id="ADVG01000004">
    <property type="protein sequence ID" value="EFH80985.1"/>
    <property type="molecule type" value="Genomic_DNA"/>
</dbReference>
<dbReference type="PROSITE" id="PS01063">
    <property type="entry name" value="SIGMA70_ECF"/>
    <property type="match status" value="1"/>
</dbReference>
<dbReference type="InterPro" id="IPR013249">
    <property type="entry name" value="RNA_pol_sigma70_r4_t2"/>
</dbReference>
<dbReference type="InterPro" id="IPR013325">
    <property type="entry name" value="RNA_pol_sigma_r2"/>
</dbReference>
<dbReference type="RefSeq" id="WP_007918093.1">
    <property type="nucleotide sequence ID" value="NZ_ADVG01000004.1"/>
</dbReference>
<dbReference type="SUPFAM" id="SSF88659">
    <property type="entry name" value="Sigma3 and sigma4 domains of RNA polymerase sigma factors"/>
    <property type="match status" value="1"/>
</dbReference>
<dbReference type="GO" id="GO:0003677">
    <property type="term" value="F:DNA binding"/>
    <property type="evidence" value="ECO:0007669"/>
    <property type="project" value="UniProtKB-KW"/>
</dbReference>
<dbReference type="PANTHER" id="PTHR47756">
    <property type="entry name" value="BLL6612 PROTEIN-RELATED"/>
    <property type="match status" value="1"/>
</dbReference>
<dbReference type="InterPro" id="IPR013324">
    <property type="entry name" value="RNA_pol_sigma_r3/r4-like"/>
</dbReference>
<name>D6U2M1_KTERA</name>
<protein>
    <recommendedName>
        <fullName evidence="1">RNA polymerase sigma factor</fullName>
    </recommendedName>
</protein>
<dbReference type="InterPro" id="IPR011990">
    <property type="entry name" value="TPR-like_helical_dom_sf"/>
</dbReference>
<comment type="caution">
    <text evidence="5">The sequence shown here is derived from an EMBL/GenBank/DDBJ whole genome shotgun (WGS) entry which is preliminary data.</text>
</comment>
<evidence type="ECO:0000256" key="1">
    <source>
        <dbReference type="RuleBase" id="RU000716"/>
    </source>
</evidence>
<keyword evidence="1" id="KW-0804">Transcription</keyword>
<dbReference type="GO" id="GO:0016987">
    <property type="term" value="F:sigma factor activity"/>
    <property type="evidence" value="ECO:0007669"/>
    <property type="project" value="UniProtKB-KW"/>
</dbReference>
<dbReference type="AlphaFoldDB" id="D6U2M1"/>
<sequence>MSDTPRTLLPPVSSGGIQATLSAVFREEAGKIVGALLRILGNFEVAEEIVQDALLVALERWPIEGIPAQPGAWLLTVARRRAIDQLRRDARYREKLAALEHPVVQEPDDRLRLMFTCCHPALSRETQVILMLRAVCGFTTAEIAHAFLSSEAAVARRLGRAKQKIVQAGIPYHAPHHEDLDERLGEVLAALYLMFNEGYLSSRGSASARRDLAEDAAWLAVLLTRLYPREPEPLGLLALMRLHLARTDARFDAEGKLILLADQDRSRWDRGMMTEAGTLIEQAAALGRPGPYQIQAALVACHAEATSWEETDWPQILALYDLLLRMTPSPVIQLNRAVALRYVAGPEAALTEVETLTRDLEGYHLFHAIRGNFLLELGRREQAQAAELRALALTGNRAEQFLLHQRLQQKGDEGSTKEKRCRYDK</sequence>
<dbReference type="InterPro" id="IPR046531">
    <property type="entry name" value="DUF6596"/>
</dbReference>
<dbReference type="Pfam" id="PF04542">
    <property type="entry name" value="Sigma70_r2"/>
    <property type="match status" value="1"/>
</dbReference>
<feature type="domain" description="DUF6596" evidence="4">
    <location>
        <begin position="183"/>
        <end position="284"/>
    </location>
</feature>
<dbReference type="STRING" id="485913.Krac_1637"/>
<dbReference type="eggNOG" id="COG4941">
    <property type="taxonomic scope" value="Bacteria"/>
</dbReference>
<reference evidence="5 6" key="1">
    <citation type="journal article" date="2011" name="Stand. Genomic Sci.">
        <title>Non-contiguous finished genome sequence and contextual data of the filamentous soil bacterium Ktedonobacter racemifer type strain (SOSP1-21).</title>
        <authorList>
            <person name="Chang Y.J."/>
            <person name="Land M."/>
            <person name="Hauser L."/>
            <person name="Chertkov O."/>
            <person name="Del Rio T.G."/>
            <person name="Nolan M."/>
            <person name="Copeland A."/>
            <person name="Tice H."/>
            <person name="Cheng J.F."/>
            <person name="Lucas S."/>
            <person name="Han C."/>
            <person name="Goodwin L."/>
            <person name="Pitluck S."/>
            <person name="Ivanova N."/>
            <person name="Ovchinikova G."/>
            <person name="Pati A."/>
            <person name="Chen A."/>
            <person name="Palaniappan K."/>
            <person name="Mavromatis K."/>
            <person name="Liolios K."/>
            <person name="Brettin T."/>
            <person name="Fiebig A."/>
            <person name="Rohde M."/>
            <person name="Abt B."/>
            <person name="Goker M."/>
            <person name="Detter J.C."/>
            <person name="Woyke T."/>
            <person name="Bristow J."/>
            <person name="Eisen J.A."/>
            <person name="Markowitz V."/>
            <person name="Hugenholtz P."/>
            <person name="Kyrpides N.C."/>
            <person name="Klenk H.P."/>
            <person name="Lapidus A."/>
        </authorList>
    </citation>
    <scope>NUCLEOTIDE SEQUENCE [LARGE SCALE GENOMIC DNA]</scope>
    <source>
        <strain evidence="6">DSM 44963</strain>
    </source>
</reference>
<dbReference type="InterPro" id="IPR007627">
    <property type="entry name" value="RNA_pol_sigma70_r2"/>
</dbReference>
<dbReference type="Proteomes" id="UP000004508">
    <property type="component" value="Unassembled WGS sequence"/>
</dbReference>
<keyword evidence="1" id="KW-0805">Transcription regulation</keyword>
<dbReference type="SUPFAM" id="SSF88946">
    <property type="entry name" value="Sigma2 domain of RNA polymerase sigma factors"/>
    <property type="match status" value="1"/>
</dbReference>
<comment type="similarity">
    <text evidence="1">Belongs to the sigma-70 factor family. ECF subfamily.</text>
</comment>